<keyword evidence="2" id="KW-1133">Transmembrane helix</keyword>
<name>A0ABQ2B496_9MICO</name>
<keyword evidence="2" id="KW-0472">Membrane</keyword>
<keyword evidence="2" id="KW-0812">Transmembrane</keyword>
<evidence type="ECO:0000256" key="2">
    <source>
        <dbReference type="SAM" id="Phobius"/>
    </source>
</evidence>
<protein>
    <submittedName>
        <fullName evidence="3">Uncharacterized protein</fullName>
    </submittedName>
</protein>
<sequence length="421" mass="44199">MSAPDDDVSSDRPSDRPRDGVHVIELVDDRVRADGGDPTTPRPRSRRRRVTLAAAAAGVVVVAAGALLVSREGPRFFPPSPAEACEDRLTDEVVPEGFGADLSWRTIAHESWPTADLTLLVTEDGGLSGFCAVGDGPDTTTVWTDTSATPGPDEVLPRGTGLGGWPVLWGVAGEDVEAVDVEAEWTDEGGPGPHSSESGLKVEARMTDDGYWSAFFGPGELPEDAELTLVSHLTNGIPRSVPLEAAWDDAATETDSDSRALADARRDACSAGWRGQGNRPVLESRRDDHGVTMITDPGRGSFTMCVQEADAPYTPFVELSGELPPDDPAPGAVRAATGSGGGRAAVVVGAAGEDVARVAVTTTADVRIEADLVDGYWVAWGADLARSEGTQAERDAGPWDGATLTWYDADGSELGTRPLFE</sequence>
<dbReference type="RefSeq" id="WP_188522056.1">
    <property type="nucleotide sequence ID" value="NZ_BMDG01000002.1"/>
</dbReference>
<proteinExistence type="predicted"/>
<accession>A0ABQ2B496</accession>
<evidence type="ECO:0000256" key="1">
    <source>
        <dbReference type="SAM" id="MobiDB-lite"/>
    </source>
</evidence>
<feature type="transmembrane region" description="Helical" evidence="2">
    <location>
        <begin position="50"/>
        <end position="69"/>
    </location>
</feature>
<organism evidence="3 4">
    <name type="scientific">Isoptericola cucumis</name>
    <dbReference type="NCBI Taxonomy" id="1776856"/>
    <lineage>
        <taxon>Bacteria</taxon>
        <taxon>Bacillati</taxon>
        <taxon>Actinomycetota</taxon>
        <taxon>Actinomycetes</taxon>
        <taxon>Micrococcales</taxon>
        <taxon>Promicromonosporaceae</taxon>
        <taxon>Isoptericola</taxon>
    </lineage>
</organism>
<dbReference type="EMBL" id="BMDG01000002">
    <property type="protein sequence ID" value="GGI05131.1"/>
    <property type="molecule type" value="Genomic_DNA"/>
</dbReference>
<comment type="caution">
    <text evidence="3">The sequence shown here is derived from an EMBL/GenBank/DDBJ whole genome shotgun (WGS) entry which is preliminary data.</text>
</comment>
<keyword evidence="4" id="KW-1185">Reference proteome</keyword>
<feature type="compositionally biased region" description="Basic and acidic residues" evidence="1">
    <location>
        <begin position="9"/>
        <end position="35"/>
    </location>
</feature>
<evidence type="ECO:0000313" key="3">
    <source>
        <dbReference type="EMBL" id="GGI05131.1"/>
    </source>
</evidence>
<dbReference type="Proteomes" id="UP000632535">
    <property type="component" value="Unassembled WGS sequence"/>
</dbReference>
<evidence type="ECO:0000313" key="4">
    <source>
        <dbReference type="Proteomes" id="UP000632535"/>
    </source>
</evidence>
<feature type="region of interest" description="Disordered" evidence="1">
    <location>
        <begin position="1"/>
        <end position="48"/>
    </location>
</feature>
<gene>
    <name evidence="3" type="ORF">GCM10007368_04620</name>
</gene>
<reference evidence="4" key="1">
    <citation type="journal article" date="2019" name="Int. J. Syst. Evol. Microbiol.">
        <title>The Global Catalogue of Microorganisms (GCM) 10K type strain sequencing project: providing services to taxonomists for standard genome sequencing and annotation.</title>
        <authorList>
            <consortium name="The Broad Institute Genomics Platform"/>
            <consortium name="The Broad Institute Genome Sequencing Center for Infectious Disease"/>
            <person name="Wu L."/>
            <person name="Ma J."/>
        </authorList>
    </citation>
    <scope>NUCLEOTIDE SEQUENCE [LARGE SCALE GENOMIC DNA]</scope>
    <source>
        <strain evidence="4">CCM 8653</strain>
    </source>
</reference>